<dbReference type="EMBL" id="BAABIG010000001">
    <property type="protein sequence ID" value="GAA4782253.1"/>
    <property type="molecule type" value="Genomic_DNA"/>
</dbReference>
<proteinExistence type="predicted"/>
<comment type="caution">
    <text evidence="1">The sequence shown here is derived from an EMBL/GenBank/DDBJ whole genome shotgun (WGS) entry which is preliminary data.</text>
</comment>
<accession>A0ABP9AJ83</accession>
<evidence type="ECO:0008006" key="3">
    <source>
        <dbReference type="Google" id="ProtNLM"/>
    </source>
</evidence>
<reference evidence="2" key="1">
    <citation type="journal article" date="2019" name="Int. J. Syst. Evol. Microbiol.">
        <title>The Global Catalogue of Microorganisms (GCM) 10K type strain sequencing project: providing services to taxonomists for standard genome sequencing and annotation.</title>
        <authorList>
            <consortium name="The Broad Institute Genomics Platform"/>
            <consortium name="The Broad Institute Genome Sequencing Center for Infectious Disease"/>
            <person name="Wu L."/>
            <person name="Ma J."/>
        </authorList>
    </citation>
    <scope>NUCLEOTIDE SEQUENCE [LARGE SCALE GENOMIC DNA]</scope>
    <source>
        <strain evidence="2">JCM 18081</strain>
    </source>
</reference>
<gene>
    <name evidence="1" type="ORF">GCM10023220_01020</name>
</gene>
<evidence type="ECO:0000313" key="2">
    <source>
        <dbReference type="Proteomes" id="UP001501265"/>
    </source>
</evidence>
<organism evidence="1 2">
    <name type="scientific">Streptomyces ziwulingensis</name>
    <dbReference type="NCBI Taxonomy" id="1045501"/>
    <lineage>
        <taxon>Bacteria</taxon>
        <taxon>Bacillati</taxon>
        <taxon>Actinomycetota</taxon>
        <taxon>Actinomycetes</taxon>
        <taxon>Kitasatosporales</taxon>
        <taxon>Streptomycetaceae</taxon>
        <taxon>Streptomyces</taxon>
    </lineage>
</organism>
<name>A0ABP9AJ83_9ACTN</name>
<evidence type="ECO:0000313" key="1">
    <source>
        <dbReference type="EMBL" id="GAA4782253.1"/>
    </source>
</evidence>
<sequence length="44" mass="4415">MKRPVEGISVVMEAISALAGAGSAVEAVGVRELHLSGAVAVLRI</sequence>
<protein>
    <recommendedName>
        <fullName evidence="3">Gas vesicle protein</fullName>
    </recommendedName>
</protein>
<keyword evidence="2" id="KW-1185">Reference proteome</keyword>
<dbReference type="Proteomes" id="UP001501265">
    <property type="component" value="Unassembled WGS sequence"/>
</dbReference>